<comment type="caution">
    <text evidence="7">The sequence shown here is derived from an EMBL/GenBank/DDBJ whole genome shotgun (WGS) entry which is preliminary data.</text>
</comment>
<dbReference type="InterPro" id="IPR036864">
    <property type="entry name" value="Zn2-C6_fun-type_DNA-bd_sf"/>
</dbReference>
<dbReference type="RefSeq" id="XP_030988890.1">
    <property type="nucleotide sequence ID" value="XM_031133549.1"/>
</dbReference>
<dbReference type="PROSITE" id="PS50048">
    <property type="entry name" value="ZN2_CY6_FUNGAL_2"/>
    <property type="match status" value="1"/>
</dbReference>
<dbReference type="CDD" id="cd12148">
    <property type="entry name" value="fungal_TF_MHR"/>
    <property type="match status" value="1"/>
</dbReference>
<dbReference type="PANTHER" id="PTHR47840">
    <property type="entry name" value="ZN(II)2CYS6 TRANSCRIPTION FACTOR (EUROFUNG)-RELATED"/>
    <property type="match status" value="1"/>
</dbReference>
<dbReference type="EMBL" id="SKBQ01000093">
    <property type="protein sequence ID" value="TPX07179.1"/>
    <property type="molecule type" value="Genomic_DNA"/>
</dbReference>
<dbReference type="SUPFAM" id="SSF57701">
    <property type="entry name" value="Zn2/Cys6 DNA-binding domain"/>
    <property type="match status" value="1"/>
</dbReference>
<dbReference type="AlphaFoldDB" id="A0A507AQM6"/>
<dbReference type="SMART" id="SM00906">
    <property type="entry name" value="Fungal_trans"/>
    <property type="match status" value="1"/>
</dbReference>
<dbReference type="GO" id="GO:0006351">
    <property type="term" value="P:DNA-templated transcription"/>
    <property type="evidence" value="ECO:0007669"/>
    <property type="project" value="InterPro"/>
</dbReference>
<evidence type="ECO:0000256" key="2">
    <source>
        <dbReference type="ARBA" id="ARBA00023015"/>
    </source>
</evidence>
<dbReference type="InterPro" id="IPR007219">
    <property type="entry name" value="XnlR_reg_dom"/>
</dbReference>
<keyword evidence="4" id="KW-0539">Nucleus</keyword>
<dbReference type="OrthoDB" id="5392779at2759"/>
<proteinExistence type="predicted"/>
<dbReference type="GO" id="GO:0008270">
    <property type="term" value="F:zinc ion binding"/>
    <property type="evidence" value="ECO:0007669"/>
    <property type="project" value="InterPro"/>
</dbReference>
<feature type="domain" description="Zn(2)-C6 fungal-type" evidence="6">
    <location>
        <begin position="17"/>
        <end position="50"/>
    </location>
</feature>
<dbReference type="GO" id="GO:0000981">
    <property type="term" value="F:DNA-binding transcription factor activity, RNA polymerase II-specific"/>
    <property type="evidence" value="ECO:0007669"/>
    <property type="project" value="InterPro"/>
</dbReference>
<gene>
    <name evidence="7" type="ORF">E0L32_010882</name>
</gene>
<dbReference type="InterPro" id="IPR001138">
    <property type="entry name" value="Zn2Cys6_DnaBD"/>
</dbReference>
<keyword evidence="1" id="KW-0479">Metal-binding</keyword>
<dbReference type="InParanoid" id="A0A507AQM6"/>
<sequence>MNEPASKKRRVRKGTRSCWECRRRKVKCRFDHEGDVKCLNCIDYDTPCVSQKDSEGPGPSLASTTQATPCGEASTHEREDGALTQRIDRLEQLLLKIASGEQTAAVGLPPSTTVTAEGPRMLSCAPMNDLFNGSAATNAHEIAAANSTAFNESILTPGSSEVTIPRNATSTAHSPVSQESSSTTYTHVLAQQKGTQQRLRQLSFRLHALLPSPDLRNVLAFESPGASMILGCAHSRDDQIAGRTEPHWSLASASWPTRDTHPVLIAKRLIQYSVCMQYLPPNMDPTRIQLPDHQQPCELVGQWIATVTDLTGDDELMGCAEGLEVLTLLSMFQAESGHLRRAWMTTRRALDLGRLLGIDRPVPPPIRSCAAQSDPKTTPSMTILWYRLNCSDRYHSLILGLTPSTHKDNFIHATPVSSERELDILSKAHSVIARKIADRNDLPPRSTEAYSVTQSIEEEFERAAAEMGPGWWESSFVHSAVLPDLTLWRGSTSQIMSARSRLYMQVRHYTLLILLHLPFLLQVGNGGTYAHNHGSCMSASRAVLERFLFFRKGNLMNISGRPIDYSALIAGMTLLLGYLVRGTGDDRKQSDRELVEETLIAFRELGAYKRDPLAAESAETLSQLLPIITTNSSQHPLRLKVPFLGTVNITARPTTAASFDAQPPSGGFPGPTPFPGSVETNFELDARPLLTFDTTGIPGSNPDAASASEETNCSYVPPDWEDWVFQGIDTTYWSTLNDSVNGIAENPFSGTT</sequence>
<reference evidence="7 8" key="1">
    <citation type="submission" date="2019-06" db="EMBL/GenBank/DDBJ databases">
        <title>Draft genome sequence of the filamentous fungus Phialemoniopsis curvata isolated from diesel fuel.</title>
        <authorList>
            <person name="Varaljay V.A."/>
            <person name="Lyon W.J."/>
            <person name="Crouch A.L."/>
            <person name="Drake C.E."/>
            <person name="Hollomon J.M."/>
            <person name="Nadeau L.J."/>
            <person name="Nunn H.S."/>
            <person name="Stevenson B.S."/>
            <person name="Bojanowski C.L."/>
            <person name="Crookes-Goodson W.J."/>
        </authorList>
    </citation>
    <scope>NUCLEOTIDE SEQUENCE [LARGE SCALE GENOMIC DNA]</scope>
    <source>
        <strain evidence="7 8">D216</strain>
    </source>
</reference>
<dbReference type="GeneID" id="41978329"/>
<dbReference type="Pfam" id="PF00172">
    <property type="entry name" value="Zn_clus"/>
    <property type="match status" value="1"/>
</dbReference>
<keyword evidence="3" id="KW-0804">Transcription</keyword>
<dbReference type="SMART" id="SM00066">
    <property type="entry name" value="GAL4"/>
    <property type="match status" value="1"/>
</dbReference>
<evidence type="ECO:0000313" key="8">
    <source>
        <dbReference type="Proteomes" id="UP000319257"/>
    </source>
</evidence>
<evidence type="ECO:0000259" key="6">
    <source>
        <dbReference type="PROSITE" id="PS50048"/>
    </source>
</evidence>
<organism evidence="7 8">
    <name type="scientific">Thyridium curvatum</name>
    <dbReference type="NCBI Taxonomy" id="1093900"/>
    <lineage>
        <taxon>Eukaryota</taxon>
        <taxon>Fungi</taxon>
        <taxon>Dikarya</taxon>
        <taxon>Ascomycota</taxon>
        <taxon>Pezizomycotina</taxon>
        <taxon>Sordariomycetes</taxon>
        <taxon>Sordariomycetidae</taxon>
        <taxon>Thyridiales</taxon>
        <taxon>Thyridiaceae</taxon>
        <taxon>Thyridium</taxon>
    </lineage>
</organism>
<dbReference type="PANTHER" id="PTHR47840:SF1">
    <property type="entry name" value="ZN(II)2CYS6 TRANSCRIPTION FACTOR (EUROFUNG)"/>
    <property type="match status" value="1"/>
</dbReference>
<name>A0A507AQM6_9PEZI</name>
<protein>
    <recommendedName>
        <fullName evidence="6">Zn(2)-C6 fungal-type domain-containing protein</fullName>
    </recommendedName>
</protein>
<keyword evidence="2" id="KW-0805">Transcription regulation</keyword>
<keyword evidence="8" id="KW-1185">Reference proteome</keyword>
<dbReference type="GO" id="GO:0003677">
    <property type="term" value="F:DNA binding"/>
    <property type="evidence" value="ECO:0007669"/>
    <property type="project" value="InterPro"/>
</dbReference>
<dbReference type="STRING" id="1093900.A0A507AQM6"/>
<evidence type="ECO:0000256" key="4">
    <source>
        <dbReference type="ARBA" id="ARBA00023242"/>
    </source>
</evidence>
<dbReference type="Proteomes" id="UP000319257">
    <property type="component" value="Unassembled WGS sequence"/>
</dbReference>
<evidence type="ECO:0000256" key="3">
    <source>
        <dbReference type="ARBA" id="ARBA00023163"/>
    </source>
</evidence>
<accession>A0A507AQM6</accession>
<feature type="region of interest" description="Disordered" evidence="5">
    <location>
        <begin position="52"/>
        <end position="80"/>
    </location>
</feature>
<evidence type="ECO:0000256" key="1">
    <source>
        <dbReference type="ARBA" id="ARBA00022723"/>
    </source>
</evidence>
<dbReference type="CDD" id="cd00067">
    <property type="entry name" value="GAL4"/>
    <property type="match status" value="1"/>
</dbReference>
<evidence type="ECO:0000313" key="7">
    <source>
        <dbReference type="EMBL" id="TPX07179.1"/>
    </source>
</evidence>
<evidence type="ECO:0000256" key="5">
    <source>
        <dbReference type="SAM" id="MobiDB-lite"/>
    </source>
</evidence>
<dbReference type="PROSITE" id="PS00463">
    <property type="entry name" value="ZN2_CY6_FUNGAL_1"/>
    <property type="match status" value="1"/>
</dbReference>
<dbReference type="Gene3D" id="4.10.240.10">
    <property type="entry name" value="Zn(2)-C6 fungal-type DNA-binding domain"/>
    <property type="match status" value="1"/>
</dbReference>